<evidence type="ECO:0000313" key="2">
    <source>
        <dbReference type="Proteomes" id="UP000316476"/>
    </source>
</evidence>
<evidence type="ECO:0000313" key="1">
    <source>
        <dbReference type="EMBL" id="TWU62632.1"/>
    </source>
</evidence>
<protein>
    <submittedName>
        <fullName evidence="1">Uncharacterized protein</fullName>
    </submittedName>
</protein>
<reference evidence="1 2" key="1">
    <citation type="submission" date="2019-02" db="EMBL/GenBank/DDBJ databases">
        <title>Deep-cultivation of Planctomycetes and their phenomic and genomic characterization uncovers novel biology.</title>
        <authorList>
            <person name="Wiegand S."/>
            <person name="Jogler M."/>
            <person name="Boedeker C."/>
            <person name="Pinto D."/>
            <person name="Vollmers J."/>
            <person name="Rivas-Marin E."/>
            <person name="Kohn T."/>
            <person name="Peeters S.H."/>
            <person name="Heuer A."/>
            <person name="Rast P."/>
            <person name="Oberbeckmann S."/>
            <person name="Bunk B."/>
            <person name="Jeske O."/>
            <person name="Meyerdierks A."/>
            <person name="Storesund J.E."/>
            <person name="Kallscheuer N."/>
            <person name="Luecker S."/>
            <person name="Lage O.M."/>
            <person name="Pohl T."/>
            <person name="Merkel B.J."/>
            <person name="Hornburger P."/>
            <person name="Mueller R.-W."/>
            <person name="Bruemmer F."/>
            <person name="Labrenz M."/>
            <person name="Spormann A.M."/>
            <person name="Op Den Camp H."/>
            <person name="Overmann J."/>
            <person name="Amann R."/>
            <person name="Jetten M.S.M."/>
            <person name="Mascher T."/>
            <person name="Medema M.H."/>
            <person name="Devos D.P."/>
            <person name="Kaster A.-K."/>
            <person name="Ovreas L."/>
            <person name="Rohde M."/>
            <person name="Galperin M.Y."/>
            <person name="Jogler C."/>
        </authorList>
    </citation>
    <scope>NUCLEOTIDE SEQUENCE [LARGE SCALE GENOMIC DNA]</scope>
    <source>
        <strain evidence="1 2">V7</strain>
    </source>
</reference>
<dbReference type="EMBL" id="SJPZ01000002">
    <property type="protein sequence ID" value="TWU62632.1"/>
    <property type="molecule type" value="Genomic_DNA"/>
</dbReference>
<name>A0A5C6FN69_9PLAN</name>
<gene>
    <name evidence="1" type="ORF">V7x_43670</name>
</gene>
<proteinExistence type="predicted"/>
<organism evidence="1 2">
    <name type="scientific">Crateriforma conspicua</name>
    <dbReference type="NCBI Taxonomy" id="2527996"/>
    <lineage>
        <taxon>Bacteria</taxon>
        <taxon>Pseudomonadati</taxon>
        <taxon>Planctomycetota</taxon>
        <taxon>Planctomycetia</taxon>
        <taxon>Planctomycetales</taxon>
        <taxon>Planctomycetaceae</taxon>
        <taxon>Crateriforma</taxon>
    </lineage>
</organism>
<comment type="caution">
    <text evidence="1">The sequence shown here is derived from an EMBL/GenBank/DDBJ whole genome shotgun (WGS) entry which is preliminary data.</text>
</comment>
<accession>A0A5C6FN69</accession>
<dbReference type="Proteomes" id="UP000316476">
    <property type="component" value="Unassembled WGS sequence"/>
</dbReference>
<dbReference type="AlphaFoldDB" id="A0A5C6FN69"/>
<sequence>MNLWHEFLPTLLHRYRERFVHLYICLVDDTVEITRVAWPADRRFQHG</sequence>